<dbReference type="AlphaFoldDB" id="A0A369T5V8"/>
<dbReference type="Proteomes" id="UP000253941">
    <property type="component" value="Unassembled WGS sequence"/>
</dbReference>
<organism evidence="1 2">
    <name type="scientific">Ferruginivarius sediminum</name>
    <dbReference type="NCBI Taxonomy" id="2661937"/>
    <lineage>
        <taxon>Bacteria</taxon>
        <taxon>Pseudomonadati</taxon>
        <taxon>Pseudomonadota</taxon>
        <taxon>Alphaproteobacteria</taxon>
        <taxon>Rhodospirillales</taxon>
        <taxon>Rhodospirillaceae</taxon>
        <taxon>Ferruginivarius</taxon>
    </lineage>
</organism>
<reference evidence="1 2" key="1">
    <citation type="submission" date="2018-07" db="EMBL/GenBank/DDBJ databases">
        <title>Venubactetium sediminum gen. nov., sp. nov., isolated from a marine solar saltern.</title>
        <authorList>
            <person name="Wang S."/>
        </authorList>
    </citation>
    <scope>NUCLEOTIDE SEQUENCE [LARGE SCALE GENOMIC DNA]</scope>
    <source>
        <strain evidence="1 2">WD2A32</strain>
    </source>
</reference>
<proteinExistence type="predicted"/>
<gene>
    <name evidence="1" type="ORF">DRB17_18810</name>
</gene>
<comment type="caution">
    <text evidence="1">The sequence shown here is derived from an EMBL/GenBank/DDBJ whole genome shotgun (WGS) entry which is preliminary data.</text>
</comment>
<evidence type="ECO:0000313" key="2">
    <source>
        <dbReference type="Proteomes" id="UP000253941"/>
    </source>
</evidence>
<name>A0A369T5V8_9PROT</name>
<evidence type="ECO:0000313" key="1">
    <source>
        <dbReference type="EMBL" id="RDD60292.1"/>
    </source>
</evidence>
<dbReference type="EMBL" id="QPMH01000031">
    <property type="protein sequence ID" value="RDD60292.1"/>
    <property type="molecule type" value="Genomic_DNA"/>
</dbReference>
<accession>A0A369T5V8</accession>
<dbReference type="InterPro" id="IPR046596">
    <property type="entry name" value="DUF6655"/>
</dbReference>
<dbReference type="Pfam" id="PF20360">
    <property type="entry name" value="DUF6655"/>
    <property type="match status" value="1"/>
</dbReference>
<dbReference type="RefSeq" id="WP_114583774.1">
    <property type="nucleotide sequence ID" value="NZ_QPMH01000031.1"/>
</dbReference>
<protein>
    <submittedName>
        <fullName evidence="1">Uncharacterized protein</fullName>
    </submittedName>
</protein>
<keyword evidence="2" id="KW-1185">Reference proteome</keyword>
<sequence>MPAYSSMRWNLLFLVVVPILVQACTSVRETQPDETATQQLLMSTAVDKAVERLDLNVPLDTPVFVDTQYLQTYDKGYVVSAIRAHLLKNGSRLIRQPGEAEIVVEVRSGALSINRRKDFVGLPSIPLPVPLTESFSTPEIPLFKHEEQRGIAKIALTAYDAETGELWADTGPVFGVAWIDGWSVLGVGWREDQTQPESLDNP</sequence>